<name>A0A1E7Z5T6_9ALTE</name>
<evidence type="ECO:0000256" key="1">
    <source>
        <dbReference type="SAM" id="MobiDB-lite"/>
    </source>
</evidence>
<evidence type="ECO:0000313" key="3">
    <source>
        <dbReference type="Proteomes" id="UP000175691"/>
    </source>
</evidence>
<protein>
    <submittedName>
        <fullName evidence="2">Uncharacterized protein</fullName>
    </submittedName>
</protein>
<comment type="caution">
    <text evidence="2">The sequence shown here is derived from an EMBL/GenBank/DDBJ whole genome shotgun (WGS) entry which is preliminary data.</text>
</comment>
<evidence type="ECO:0000313" key="2">
    <source>
        <dbReference type="EMBL" id="OFC68771.1"/>
    </source>
</evidence>
<dbReference type="AlphaFoldDB" id="A0A1E7Z5T6"/>
<reference evidence="2 3" key="1">
    <citation type="submission" date="2016-08" db="EMBL/GenBank/DDBJ databases">
        <authorList>
            <person name="Seilhamer J.J."/>
        </authorList>
    </citation>
    <scope>NUCLEOTIDE SEQUENCE [LARGE SCALE GENOMIC DNA]</scope>
    <source>
        <strain evidence="2 3">KCTC 42603</strain>
    </source>
</reference>
<accession>A0A1E7Z5T6</accession>
<dbReference type="EMBL" id="MDHN01000043">
    <property type="protein sequence ID" value="OFC68771.1"/>
    <property type="molecule type" value="Genomic_DNA"/>
</dbReference>
<proteinExistence type="predicted"/>
<dbReference type="Proteomes" id="UP000175691">
    <property type="component" value="Unassembled WGS sequence"/>
</dbReference>
<gene>
    <name evidence="2" type="ORF">BFC18_00600</name>
</gene>
<organism evidence="2 3">
    <name type="scientific">Alteromonas confluentis</name>
    <dbReference type="NCBI Taxonomy" id="1656094"/>
    <lineage>
        <taxon>Bacteria</taxon>
        <taxon>Pseudomonadati</taxon>
        <taxon>Pseudomonadota</taxon>
        <taxon>Gammaproteobacteria</taxon>
        <taxon>Alteromonadales</taxon>
        <taxon>Alteromonadaceae</taxon>
        <taxon>Alteromonas/Salinimonas group</taxon>
        <taxon>Alteromonas</taxon>
    </lineage>
</organism>
<feature type="region of interest" description="Disordered" evidence="1">
    <location>
        <begin position="42"/>
        <end position="64"/>
    </location>
</feature>
<feature type="compositionally biased region" description="Polar residues" evidence="1">
    <location>
        <begin position="45"/>
        <end position="64"/>
    </location>
</feature>
<keyword evidence="3" id="KW-1185">Reference proteome</keyword>
<sequence length="82" mass="9591">MDVKSETKNEKQAVDNTKLEHPINSQFIVEFKKLRAKFKDERKQSFGTSKSKAPSDGAQQNSQHLSISKRIFRFFSDWRVTE</sequence>